<dbReference type="PANTHER" id="PTHR47331">
    <property type="entry name" value="PHD-TYPE DOMAIN-CONTAINING PROTEIN"/>
    <property type="match status" value="1"/>
</dbReference>
<dbReference type="PANTHER" id="PTHR47331:SF1">
    <property type="entry name" value="GAG-LIKE PROTEIN"/>
    <property type="match status" value="1"/>
</dbReference>
<name>A0A1S8WN80_OPIVI</name>
<organism evidence="1 2">
    <name type="scientific">Opisthorchis viverrini</name>
    <name type="common">Southeast Asian liver fluke</name>
    <dbReference type="NCBI Taxonomy" id="6198"/>
    <lineage>
        <taxon>Eukaryota</taxon>
        <taxon>Metazoa</taxon>
        <taxon>Spiralia</taxon>
        <taxon>Lophotrochozoa</taxon>
        <taxon>Platyhelminthes</taxon>
        <taxon>Trematoda</taxon>
        <taxon>Digenea</taxon>
        <taxon>Opisthorchiida</taxon>
        <taxon>Opisthorchiata</taxon>
        <taxon>Opisthorchiidae</taxon>
        <taxon>Opisthorchis</taxon>
    </lineage>
</organism>
<proteinExistence type="predicted"/>
<dbReference type="Proteomes" id="UP000243686">
    <property type="component" value="Unassembled WGS sequence"/>
</dbReference>
<keyword evidence="2" id="KW-1185">Reference proteome</keyword>
<reference evidence="1 2" key="1">
    <citation type="submission" date="2015-03" db="EMBL/GenBank/DDBJ databases">
        <title>Draft genome of the nematode, Opisthorchis viverrini.</title>
        <authorList>
            <person name="Mitreva M."/>
        </authorList>
    </citation>
    <scope>NUCLEOTIDE SEQUENCE [LARGE SCALE GENOMIC DNA]</scope>
    <source>
        <strain evidence="1">Khon Kaen</strain>
    </source>
</reference>
<evidence type="ECO:0000313" key="1">
    <source>
        <dbReference type="EMBL" id="OON15861.1"/>
    </source>
</evidence>
<sequence>MGYATGSRDSRRRRGSESAFLSADLKRIQLQKVLDVQAVGNGKDRQIHLMKPDNDVEAARLMHTPYCYEDESRADNETISAPSRVEIYAEECRRQHELRLSFREPKSDANNVPVATTSKSAYISAVELTKCDGISHDYMKFIRQFELCVECKTAVDRQRLLFLLLYCRGSAREAIEECTLLPPTEDYRRARQVLSRLFCRSHRVSRSLLDELHESFDTIADQTNKYRTAQTSQPKQPTERQHSLVSALFNTHESYPLCGEPHSLANCVKLAEFERSKRWDVAKGCEVCFLCLKAGHLAKACNTRRKCGGTCNTANTRQRSTTLDMLPVRIKRPLGRLAAYALLDNDSDTTLVSHYVLQKLGIPPDPSQLTIKTTSGICLSEACVEDLDVGSLLGSTSVNIEKPLVLPSIMPSVNVESPEARASRYAHLDDSPVTDIPRKQFVIPLPWEVNINCGSSNLQMATMRLQSLKRRLLKNVIYFHQYSAVIQRNFRMGYASPVERIPNNRPMVAPRSDVRDKLALSPHVLVLLEENTEIPSHTIYAEMFTRKWKHVNYIADVFWKRWMKEYLPTLSVRIGY</sequence>
<accession>A0A1S8WN80</accession>
<dbReference type="EMBL" id="KV900529">
    <property type="protein sequence ID" value="OON15861.1"/>
    <property type="molecule type" value="Genomic_DNA"/>
</dbReference>
<evidence type="ECO:0000313" key="2">
    <source>
        <dbReference type="Proteomes" id="UP000243686"/>
    </source>
</evidence>
<gene>
    <name evidence="1" type="ORF">X801_08332</name>
</gene>
<dbReference type="AlphaFoldDB" id="A0A1S8WN80"/>
<protein>
    <submittedName>
        <fullName evidence="1">Uncharacterized protein</fullName>
    </submittedName>
</protein>